<protein>
    <submittedName>
        <fullName evidence="2">Uncharacterized protein</fullName>
    </submittedName>
</protein>
<evidence type="ECO:0000256" key="1">
    <source>
        <dbReference type="SAM" id="MobiDB-lite"/>
    </source>
</evidence>
<evidence type="ECO:0000313" key="3">
    <source>
        <dbReference type="Proteomes" id="UP000479710"/>
    </source>
</evidence>
<dbReference type="Proteomes" id="UP000479710">
    <property type="component" value="Unassembled WGS sequence"/>
</dbReference>
<reference evidence="2 3" key="1">
    <citation type="submission" date="2019-11" db="EMBL/GenBank/DDBJ databases">
        <title>Whole genome sequence of Oryza granulata.</title>
        <authorList>
            <person name="Li W."/>
        </authorList>
    </citation>
    <scope>NUCLEOTIDE SEQUENCE [LARGE SCALE GENOMIC DNA]</scope>
    <source>
        <strain evidence="3">cv. Menghai</strain>
        <tissue evidence="2">Leaf</tissue>
    </source>
</reference>
<dbReference type="AlphaFoldDB" id="A0A6G1CLT0"/>
<proteinExistence type="predicted"/>
<accession>A0A6G1CLT0</accession>
<name>A0A6G1CLT0_9ORYZ</name>
<organism evidence="2 3">
    <name type="scientific">Oryza meyeriana var. granulata</name>
    <dbReference type="NCBI Taxonomy" id="110450"/>
    <lineage>
        <taxon>Eukaryota</taxon>
        <taxon>Viridiplantae</taxon>
        <taxon>Streptophyta</taxon>
        <taxon>Embryophyta</taxon>
        <taxon>Tracheophyta</taxon>
        <taxon>Spermatophyta</taxon>
        <taxon>Magnoliopsida</taxon>
        <taxon>Liliopsida</taxon>
        <taxon>Poales</taxon>
        <taxon>Poaceae</taxon>
        <taxon>BOP clade</taxon>
        <taxon>Oryzoideae</taxon>
        <taxon>Oryzeae</taxon>
        <taxon>Oryzinae</taxon>
        <taxon>Oryza</taxon>
        <taxon>Oryza meyeriana</taxon>
    </lineage>
</organism>
<feature type="region of interest" description="Disordered" evidence="1">
    <location>
        <begin position="63"/>
        <end position="85"/>
    </location>
</feature>
<keyword evidence="3" id="KW-1185">Reference proteome</keyword>
<evidence type="ECO:0000313" key="2">
    <source>
        <dbReference type="EMBL" id="KAF0900563.1"/>
    </source>
</evidence>
<gene>
    <name evidence="2" type="ORF">E2562_032652</name>
</gene>
<sequence length="121" mass="12947">MEVRVGAPACMTELAGSFCCRLRSRELLSRYGRDTVNGGEDDGQLVGWRTSVLYGNKCPEPNAIPAPESKAPSVRLPPRRSTIGSPCPFPLARSGGAMYGRQSGPARQLRSETAVCICTSC</sequence>
<comment type="caution">
    <text evidence="2">The sequence shown here is derived from an EMBL/GenBank/DDBJ whole genome shotgun (WGS) entry which is preliminary data.</text>
</comment>
<dbReference type="EMBL" id="SPHZ02000009">
    <property type="protein sequence ID" value="KAF0900563.1"/>
    <property type="molecule type" value="Genomic_DNA"/>
</dbReference>